<dbReference type="SUPFAM" id="SSF53335">
    <property type="entry name" value="S-adenosyl-L-methionine-dependent methyltransferases"/>
    <property type="match status" value="1"/>
</dbReference>
<keyword evidence="2" id="KW-0808">Transferase</keyword>
<dbReference type="AlphaFoldDB" id="A0A1H7I4X2"/>
<dbReference type="InterPro" id="IPR029063">
    <property type="entry name" value="SAM-dependent_MTases_sf"/>
</dbReference>
<dbReference type="Pfam" id="PF08242">
    <property type="entry name" value="Methyltransf_12"/>
    <property type="match status" value="1"/>
</dbReference>
<dbReference type="EMBL" id="FOBH01000002">
    <property type="protein sequence ID" value="SEK56817.1"/>
    <property type="molecule type" value="Genomic_DNA"/>
</dbReference>
<reference evidence="2 3" key="1">
    <citation type="submission" date="2016-10" db="EMBL/GenBank/DDBJ databases">
        <authorList>
            <person name="de Groot N.N."/>
        </authorList>
    </citation>
    <scope>NUCLEOTIDE SEQUENCE [LARGE SCALE GENOMIC DNA]</scope>
    <source>
        <strain evidence="2 3">Nv1</strain>
    </source>
</reference>
<gene>
    <name evidence="2" type="ORF">SAMN05216387_10241</name>
</gene>
<name>A0A1H7I4X2_9PROT</name>
<dbReference type="CDD" id="cd02440">
    <property type="entry name" value="AdoMet_MTases"/>
    <property type="match status" value="1"/>
</dbReference>
<evidence type="ECO:0000313" key="2">
    <source>
        <dbReference type="EMBL" id="SEK56817.1"/>
    </source>
</evidence>
<dbReference type="Gene3D" id="3.40.50.150">
    <property type="entry name" value="Vaccinia Virus protein VP39"/>
    <property type="match status" value="1"/>
</dbReference>
<protein>
    <submittedName>
        <fullName evidence="2">Methyltransferase domain-containing protein</fullName>
    </submittedName>
</protein>
<dbReference type="GO" id="GO:0032259">
    <property type="term" value="P:methylation"/>
    <property type="evidence" value="ECO:0007669"/>
    <property type="project" value="UniProtKB-KW"/>
</dbReference>
<keyword evidence="3" id="KW-1185">Reference proteome</keyword>
<keyword evidence="2" id="KW-0489">Methyltransferase</keyword>
<dbReference type="Proteomes" id="UP000198620">
    <property type="component" value="Unassembled WGS sequence"/>
</dbReference>
<evidence type="ECO:0000259" key="1">
    <source>
        <dbReference type="Pfam" id="PF08242"/>
    </source>
</evidence>
<evidence type="ECO:0000313" key="3">
    <source>
        <dbReference type="Proteomes" id="UP000198620"/>
    </source>
</evidence>
<organism evidence="2 3">
    <name type="scientific">Nitrosovibrio tenuis</name>
    <dbReference type="NCBI Taxonomy" id="1233"/>
    <lineage>
        <taxon>Bacteria</taxon>
        <taxon>Pseudomonadati</taxon>
        <taxon>Pseudomonadota</taxon>
        <taxon>Betaproteobacteria</taxon>
        <taxon>Nitrosomonadales</taxon>
        <taxon>Nitrosomonadaceae</taxon>
        <taxon>Nitrosovibrio</taxon>
    </lineage>
</organism>
<accession>A0A1H7I4X2</accession>
<dbReference type="OrthoDB" id="9795085at2"/>
<sequence length="237" mass="26993">MQNNPLKTIKQITRRAIVRTLPKDMSDFIFSMKHRTTWRKDNHSHLEYQEQYLGREPVILELKKLMNDIHCDSPKILEFGCSGANVLRLIKKHIPHHTYCGVDLNENAIDFARKQFPNDTFYVCDDIGLPKLIPQLGRQDVFLALGVFYYINSPKVQEILINAAQIADYVVILDELSCFNLPSGKNEGLFFHSFSAMCRKAGLEIVVEPVFSNGPRKTEGYFIARSSARAASANVSD</sequence>
<feature type="domain" description="Methyltransferase type 12" evidence="1">
    <location>
        <begin position="77"/>
        <end position="165"/>
    </location>
</feature>
<dbReference type="GO" id="GO:0008168">
    <property type="term" value="F:methyltransferase activity"/>
    <property type="evidence" value="ECO:0007669"/>
    <property type="project" value="UniProtKB-KW"/>
</dbReference>
<dbReference type="InterPro" id="IPR013217">
    <property type="entry name" value="Methyltransf_12"/>
</dbReference>
<proteinExistence type="predicted"/>